<dbReference type="EMBL" id="SNXZ01000001">
    <property type="protein sequence ID" value="TDQ05883.1"/>
    <property type="molecule type" value="Genomic_DNA"/>
</dbReference>
<organism evidence="1 2">
    <name type="scientific">Labedaea rhizosphaerae</name>
    <dbReference type="NCBI Taxonomy" id="598644"/>
    <lineage>
        <taxon>Bacteria</taxon>
        <taxon>Bacillati</taxon>
        <taxon>Actinomycetota</taxon>
        <taxon>Actinomycetes</taxon>
        <taxon>Pseudonocardiales</taxon>
        <taxon>Pseudonocardiaceae</taxon>
        <taxon>Labedaea</taxon>
    </lineage>
</organism>
<keyword evidence="2" id="KW-1185">Reference proteome</keyword>
<evidence type="ECO:0008006" key="3">
    <source>
        <dbReference type="Google" id="ProtNLM"/>
    </source>
</evidence>
<dbReference type="Pfam" id="PF04237">
    <property type="entry name" value="YjbR"/>
    <property type="match status" value="1"/>
</dbReference>
<comment type="caution">
    <text evidence="1">The sequence shown here is derived from an EMBL/GenBank/DDBJ whole genome shotgun (WGS) entry which is preliminary data.</text>
</comment>
<evidence type="ECO:0000313" key="1">
    <source>
        <dbReference type="EMBL" id="TDQ05883.1"/>
    </source>
</evidence>
<dbReference type="AlphaFoldDB" id="A0A4R6SRG3"/>
<dbReference type="InterPro" id="IPR038056">
    <property type="entry name" value="YjbR-like_sf"/>
</dbReference>
<accession>A0A4R6SRG3</accession>
<dbReference type="SUPFAM" id="SSF142906">
    <property type="entry name" value="YjbR-like"/>
    <property type="match status" value="1"/>
</dbReference>
<sequence>MTVARVRFVATWDDVRRVALALPDTSEEESRGTPRWLVHGKGFVWDRPLRKADLEALGPAAPDGPILGARVADEGVKTALLADNPDVYFTTPHFDGYPAILVRLDDINTDELEELVTEAWLLKAPKRLAKQFLADRDS</sequence>
<dbReference type="Proteomes" id="UP000295444">
    <property type="component" value="Unassembled WGS sequence"/>
</dbReference>
<name>A0A4R6SRG3_LABRH</name>
<evidence type="ECO:0000313" key="2">
    <source>
        <dbReference type="Proteomes" id="UP000295444"/>
    </source>
</evidence>
<dbReference type="InterPro" id="IPR058532">
    <property type="entry name" value="YjbR/MT2646/Rv2570-like"/>
</dbReference>
<reference evidence="1 2" key="1">
    <citation type="submission" date="2019-03" db="EMBL/GenBank/DDBJ databases">
        <title>Genomic Encyclopedia of Type Strains, Phase IV (KMG-IV): sequencing the most valuable type-strain genomes for metagenomic binning, comparative biology and taxonomic classification.</title>
        <authorList>
            <person name="Goeker M."/>
        </authorList>
    </citation>
    <scope>NUCLEOTIDE SEQUENCE [LARGE SCALE GENOMIC DNA]</scope>
    <source>
        <strain evidence="1 2">DSM 45361</strain>
    </source>
</reference>
<gene>
    <name evidence="1" type="ORF">EV186_1011861</name>
</gene>
<proteinExistence type="predicted"/>
<protein>
    <recommendedName>
        <fullName evidence="3">YjbR protein</fullName>
    </recommendedName>
</protein>